<dbReference type="SUPFAM" id="SSF103247">
    <property type="entry name" value="TT1751-like"/>
    <property type="match status" value="1"/>
</dbReference>
<evidence type="ECO:0000259" key="1">
    <source>
        <dbReference type="Pfam" id="PF03625"/>
    </source>
</evidence>
<dbReference type="AlphaFoldDB" id="A0A450W5F1"/>
<protein>
    <submittedName>
        <fullName evidence="2">Uncharacterized conserved protein, DUF302 family</fullName>
    </submittedName>
</protein>
<evidence type="ECO:0000313" key="3">
    <source>
        <dbReference type="EMBL" id="VFK24300.1"/>
    </source>
</evidence>
<sequence>MRTIRNILALFGLLTLLGGGYAVYKSAPILGQLRPAMVKFYFSDAELDLDFAKVYIDFAEKLLESQDPGMALTWRVPVKDGIGVEEVKESLKSIAAEHNFLFAGESPFYKQVEGITGKPYRHISFLSFCNAQTGKMMADYRDTYTGLMPCRIAVVEDKQSKLWLYSMNPDLMIHGGAKLPDDIKKSAMHARHAIRAMMEGAAAGDF</sequence>
<evidence type="ECO:0000313" key="2">
    <source>
        <dbReference type="EMBL" id="VFK12280.1"/>
    </source>
</evidence>
<reference evidence="2" key="1">
    <citation type="submission" date="2019-02" db="EMBL/GenBank/DDBJ databases">
        <authorList>
            <person name="Gruber-Vodicka R. H."/>
            <person name="Seah K. B. B."/>
        </authorList>
    </citation>
    <scope>NUCLEOTIDE SEQUENCE</scope>
    <source>
        <strain evidence="2">BECK_S312</strain>
        <strain evidence="3">BECK_S426</strain>
    </source>
</reference>
<gene>
    <name evidence="2" type="ORF">BECKLPF1236A_GA0070988_100683</name>
    <name evidence="3" type="ORF">BECKLPF1236C_GA0070990_1001214</name>
</gene>
<dbReference type="EMBL" id="CAADFP010000012">
    <property type="protein sequence ID" value="VFK24300.1"/>
    <property type="molecule type" value="Genomic_DNA"/>
</dbReference>
<dbReference type="Gene3D" id="3.30.310.70">
    <property type="entry name" value="TT1751-like domain"/>
    <property type="match status" value="1"/>
</dbReference>
<dbReference type="Pfam" id="PF03625">
    <property type="entry name" value="DUF302"/>
    <property type="match status" value="1"/>
</dbReference>
<dbReference type="EMBL" id="CAADFM010000068">
    <property type="protein sequence ID" value="VFK12280.1"/>
    <property type="molecule type" value="Genomic_DNA"/>
</dbReference>
<organism evidence="2">
    <name type="scientific">Candidatus Kentrum sp. LPFa</name>
    <dbReference type="NCBI Taxonomy" id="2126335"/>
    <lineage>
        <taxon>Bacteria</taxon>
        <taxon>Pseudomonadati</taxon>
        <taxon>Pseudomonadota</taxon>
        <taxon>Gammaproteobacteria</taxon>
        <taxon>Candidatus Kentrum</taxon>
    </lineage>
</organism>
<dbReference type="InterPro" id="IPR035923">
    <property type="entry name" value="TT1751-like_sf"/>
</dbReference>
<dbReference type="CDD" id="cd14797">
    <property type="entry name" value="DUF302"/>
    <property type="match status" value="1"/>
</dbReference>
<proteinExistence type="predicted"/>
<dbReference type="InterPro" id="IPR005180">
    <property type="entry name" value="DUF302"/>
</dbReference>
<feature type="domain" description="DUF302" evidence="1">
    <location>
        <begin position="116"/>
        <end position="169"/>
    </location>
</feature>
<accession>A0A450W5F1</accession>
<name>A0A450W5F1_9GAMM</name>